<dbReference type="Gene3D" id="3.40.50.720">
    <property type="entry name" value="NAD(P)-binding Rossmann-like Domain"/>
    <property type="match status" value="1"/>
</dbReference>
<evidence type="ECO:0000313" key="1">
    <source>
        <dbReference type="EMBL" id="GAA5111594.1"/>
    </source>
</evidence>
<dbReference type="RefSeq" id="WP_345602893.1">
    <property type="nucleotide sequence ID" value="NZ_BAABJO010000002.1"/>
</dbReference>
<dbReference type="InterPro" id="IPR036291">
    <property type="entry name" value="NAD(P)-bd_dom_sf"/>
</dbReference>
<dbReference type="Proteomes" id="UP001500804">
    <property type="component" value="Unassembled WGS sequence"/>
</dbReference>
<name>A0ABP9NC19_9PSEU</name>
<proteinExistence type="predicted"/>
<dbReference type="EMBL" id="BAABJO010000002">
    <property type="protein sequence ID" value="GAA5111594.1"/>
    <property type="molecule type" value="Genomic_DNA"/>
</dbReference>
<reference evidence="2" key="1">
    <citation type="journal article" date="2019" name="Int. J. Syst. Evol. Microbiol.">
        <title>The Global Catalogue of Microorganisms (GCM) 10K type strain sequencing project: providing services to taxonomists for standard genome sequencing and annotation.</title>
        <authorList>
            <consortium name="The Broad Institute Genomics Platform"/>
            <consortium name="The Broad Institute Genome Sequencing Center for Infectious Disease"/>
            <person name="Wu L."/>
            <person name="Ma J."/>
        </authorList>
    </citation>
    <scope>NUCLEOTIDE SEQUENCE [LARGE SCALE GENOMIC DNA]</scope>
    <source>
        <strain evidence="2">JCM 18302</strain>
    </source>
</reference>
<evidence type="ECO:0000313" key="2">
    <source>
        <dbReference type="Proteomes" id="UP001500804"/>
    </source>
</evidence>
<sequence>MRLTFLAARPGYVAWAMTNALRLELAPRGISITALHVGYVDTDMVAHLDVPKSDPATIAALALDGVRDGALEVVADDVSRSVCSGLSGELSVLYPQLTVAGSAR</sequence>
<accession>A0ABP9NC19</accession>
<keyword evidence="2" id="KW-1185">Reference proteome</keyword>
<comment type="caution">
    <text evidence="1">The sequence shown here is derived from an EMBL/GenBank/DDBJ whole genome shotgun (WGS) entry which is preliminary data.</text>
</comment>
<dbReference type="SUPFAM" id="SSF51735">
    <property type="entry name" value="NAD(P)-binding Rossmann-fold domains"/>
    <property type="match status" value="1"/>
</dbReference>
<protein>
    <recommendedName>
        <fullName evidence="3">Short subunit dehydrogenase</fullName>
    </recommendedName>
</protein>
<organism evidence="1 2">
    <name type="scientific">Pseudonocardia adelaidensis</name>
    <dbReference type="NCBI Taxonomy" id="648754"/>
    <lineage>
        <taxon>Bacteria</taxon>
        <taxon>Bacillati</taxon>
        <taxon>Actinomycetota</taxon>
        <taxon>Actinomycetes</taxon>
        <taxon>Pseudonocardiales</taxon>
        <taxon>Pseudonocardiaceae</taxon>
        <taxon>Pseudonocardia</taxon>
    </lineage>
</organism>
<gene>
    <name evidence="1" type="ORF">GCM10023320_04690</name>
</gene>
<evidence type="ECO:0008006" key="3">
    <source>
        <dbReference type="Google" id="ProtNLM"/>
    </source>
</evidence>